<comment type="caution">
    <text evidence="4">The sequence shown here is derived from an EMBL/GenBank/DDBJ whole genome shotgun (WGS) entry which is preliminary data.</text>
</comment>
<dbReference type="GeneID" id="66869401"/>
<dbReference type="AlphaFoldDB" id="A0A0L0QV92"/>
<dbReference type="InterPro" id="IPR025874">
    <property type="entry name" value="DZR"/>
</dbReference>
<comment type="similarity">
    <text evidence="1">Belongs to the PemK/MazF family.</text>
</comment>
<organism evidence="4 5">
    <name type="scientific">Virgibacillus pantothenticus</name>
    <dbReference type="NCBI Taxonomy" id="1473"/>
    <lineage>
        <taxon>Bacteria</taxon>
        <taxon>Bacillati</taxon>
        <taxon>Bacillota</taxon>
        <taxon>Bacilli</taxon>
        <taxon>Bacillales</taxon>
        <taxon>Bacillaceae</taxon>
        <taxon>Virgibacillus</taxon>
    </lineage>
</organism>
<evidence type="ECO:0000313" key="4">
    <source>
        <dbReference type="EMBL" id="KNE22494.1"/>
    </source>
</evidence>
<evidence type="ECO:0000313" key="5">
    <source>
        <dbReference type="Proteomes" id="UP000036780"/>
    </source>
</evidence>
<accession>A0A0L0QV92</accession>
<dbReference type="GO" id="GO:0006402">
    <property type="term" value="P:mRNA catabolic process"/>
    <property type="evidence" value="ECO:0007669"/>
    <property type="project" value="TreeGrafter"/>
</dbReference>
<feature type="domain" description="DZANK-type" evidence="3">
    <location>
        <begin position="136"/>
        <end position="179"/>
    </location>
</feature>
<dbReference type="Pfam" id="PF02452">
    <property type="entry name" value="PemK_toxin"/>
    <property type="match status" value="1"/>
</dbReference>
<proteinExistence type="inferred from homology"/>
<reference evidence="5" key="1">
    <citation type="submission" date="2015-07" db="EMBL/GenBank/DDBJ databases">
        <title>Fjat-10053 dsm26.</title>
        <authorList>
            <person name="Liu B."/>
            <person name="Wang J."/>
            <person name="Zhu Y."/>
            <person name="Liu G."/>
            <person name="Chen Q."/>
            <person name="Chen Z."/>
            <person name="Lan J."/>
            <person name="Che J."/>
            <person name="Ge C."/>
            <person name="Shi H."/>
            <person name="Pan Z."/>
            <person name="Liu X."/>
        </authorList>
    </citation>
    <scope>NUCLEOTIDE SEQUENCE [LARGE SCALE GENOMIC DNA]</scope>
    <source>
        <strain evidence="5">DSM 26</strain>
    </source>
</reference>
<evidence type="ECO:0000259" key="3">
    <source>
        <dbReference type="Pfam" id="PF12773"/>
    </source>
</evidence>
<keyword evidence="2" id="KW-1277">Toxin-antitoxin system</keyword>
<dbReference type="PANTHER" id="PTHR33988">
    <property type="entry name" value="ENDORIBONUCLEASE MAZF-RELATED"/>
    <property type="match status" value="1"/>
</dbReference>
<dbReference type="Gene3D" id="2.30.30.110">
    <property type="match status" value="1"/>
</dbReference>
<keyword evidence="5" id="KW-1185">Reference proteome</keyword>
<evidence type="ECO:0000256" key="2">
    <source>
        <dbReference type="ARBA" id="ARBA00022649"/>
    </source>
</evidence>
<dbReference type="Pfam" id="PF12773">
    <property type="entry name" value="DZR"/>
    <property type="match status" value="1"/>
</dbReference>
<dbReference type="SUPFAM" id="SSF50118">
    <property type="entry name" value="Cell growth inhibitor/plasmid maintenance toxic component"/>
    <property type="match status" value="1"/>
</dbReference>
<dbReference type="Proteomes" id="UP000036780">
    <property type="component" value="Unassembled WGS sequence"/>
</dbReference>
<dbReference type="PATRIC" id="fig|1473.5.peg.3415"/>
<gene>
    <name evidence="4" type="ORF">AFK71_02435</name>
</gene>
<protein>
    <recommendedName>
        <fullName evidence="3">DZANK-type domain-containing protein</fullName>
    </recommendedName>
</protein>
<dbReference type="RefSeq" id="WP_050349970.1">
    <property type="nucleotide sequence ID" value="NZ_CP073011.1"/>
</dbReference>
<dbReference type="EMBL" id="LGTO01000002">
    <property type="protein sequence ID" value="KNE22494.1"/>
    <property type="molecule type" value="Genomic_DNA"/>
</dbReference>
<name>A0A0L0QV92_VIRPA</name>
<dbReference type="GO" id="GO:0004521">
    <property type="term" value="F:RNA endonuclease activity"/>
    <property type="evidence" value="ECO:0007669"/>
    <property type="project" value="TreeGrafter"/>
</dbReference>
<dbReference type="GO" id="GO:0016075">
    <property type="term" value="P:rRNA catabolic process"/>
    <property type="evidence" value="ECO:0007669"/>
    <property type="project" value="TreeGrafter"/>
</dbReference>
<evidence type="ECO:0000256" key="1">
    <source>
        <dbReference type="ARBA" id="ARBA00007521"/>
    </source>
</evidence>
<dbReference type="InterPro" id="IPR003477">
    <property type="entry name" value="PemK-like"/>
</dbReference>
<dbReference type="InterPro" id="IPR011067">
    <property type="entry name" value="Plasmid_toxin/cell-grow_inhib"/>
</dbReference>
<dbReference type="PANTHER" id="PTHR33988:SF2">
    <property type="entry name" value="ENDORIBONUCLEASE MAZF"/>
    <property type="match status" value="1"/>
</dbReference>
<dbReference type="GO" id="GO:0003677">
    <property type="term" value="F:DNA binding"/>
    <property type="evidence" value="ECO:0007669"/>
    <property type="project" value="InterPro"/>
</dbReference>
<sequence>MSKEFPLHGDIYWAELGPVRGSEQDGQRPVFVASNNMMNRYSPIVLISPMTRAEKKYPFTVTYNKNDLILLESNIEKLKKLGQKFDIEIEKGAILCEQSRSVSKDRLKMKVGEFNTDKYAIKVKEAISFLYAINGCVKCYHPMRKDAVKCGKCGTIHNKKCKTCKRLLKYEFKYCPYCGKEATGNWWK</sequence>